<dbReference type="GeneID" id="1471787"/>
<evidence type="ECO:0000313" key="3">
    <source>
        <dbReference type="Proteomes" id="UP000256864"/>
    </source>
</evidence>
<keyword evidence="3" id="KW-1185">Reference proteome</keyword>
<feature type="transmembrane region" description="Helical" evidence="1">
    <location>
        <begin position="84"/>
        <end position="105"/>
    </location>
</feature>
<dbReference type="Proteomes" id="UP000256864">
    <property type="component" value="Unassembled WGS sequence"/>
</dbReference>
<evidence type="ECO:0000313" key="2">
    <source>
        <dbReference type="EMBL" id="REE26421.1"/>
    </source>
</evidence>
<reference evidence="2 3" key="1">
    <citation type="submission" date="2018-07" db="EMBL/GenBank/DDBJ databases">
        <title>Genomic Encyclopedia of Type Strains, Phase IV (KMG-IV): sequencing the most valuable type-strain genomes for metagenomic binning, comparative biology and taxonomic classification.</title>
        <authorList>
            <person name="Goeker M."/>
        </authorList>
    </citation>
    <scope>NUCLEOTIDE SEQUENCE [LARGE SCALE GENOMIC DNA]</scope>
    <source>
        <strain evidence="2 3">DSM 7466</strain>
    </source>
</reference>
<evidence type="ECO:0000256" key="1">
    <source>
        <dbReference type="SAM" id="Phobius"/>
    </source>
</evidence>
<feature type="transmembrane region" description="Helical" evidence="1">
    <location>
        <begin position="49"/>
        <end position="72"/>
    </location>
</feature>
<keyword evidence="1" id="KW-1133">Transmembrane helix</keyword>
<proteinExistence type="predicted"/>
<sequence>MKVKCEECGETYTLNDGEDPDDYICECGGKLKRETFLRRTALGVGVFSIPYGFIGFSELTLGGIALAVILWFNGKDTSFDDAPFMTKVIAVIAWIFSLGTALILILSSLLWHVPSTMTLPFFMVLYILDRILL</sequence>
<protein>
    <submittedName>
        <fullName evidence="2">Uncharacterized protein</fullName>
    </submittedName>
</protein>
<comment type="caution">
    <text evidence="2">The sequence shown here is derived from an EMBL/GenBank/DDBJ whole genome shotgun (WGS) entry which is preliminary data.</text>
</comment>
<accession>A0A371NBK5</accession>
<organism evidence="2 3">
    <name type="scientific">Methanothermobacter defluvii</name>
    <dbReference type="NCBI Taxonomy" id="49339"/>
    <lineage>
        <taxon>Archaea</taxon>
        <taxon>Methanobacteriati</taxon>
        <taxon>Methanobacteriota</taxon>
        <taxon>Methanomada group</taxon>
        <taxon>Methanobacteria</taxon>
        <taxon>Methanobacteriales</taxon>
        <taxon>Methanobacteriaceae</taxon>
        <taxon>Methanothermobacter</taxon>
    </lineage>
</organism>
<keyword evidence="1" id="KW-0472">Membrane</keyword>
<gene>
    <name evidence="2" type="ORF">C7452_1386</name>
</gene>
<dbReference type="AlphaFoldDB" id="A0A371NBK5"/>
<dbReference type="EMBL" id="QREL01000002">
    <property type="protein sequence ID" value="REE26421.1"/>
    <property type="molecule type" value="Genomic_DNA"/>
</dbReference>
<keyword evidence="1" id="KW-0812">Transmembrane</keyword>
<name>A0A371NBK5_9EURY</name>
<dbReference type="RefSeq" id="WP_010877128.1">
    <property type="nucleotide sequence ID" value="NZ_QREL01000002.1"/>
</dbReference>